<dbReference type="PROSITE" id="PS50263">
    <property type="entry name" value="CN_HYDROLASE"/>
    <property type="match status" value="1"/>
</dbReference>
<dbReference type="PANTHER" id="PTHR38686:SF1">
    <property type="entry name" value="APOLIPOPROTEIN N-ACYLTRANSFERASE"/>
    <property type="match status" value="1"/>
</dbReference>
<keyword evidence="6 9" id="KW-0472">Membrane</keyword>
<evidence type="ECO:0000313" key="11">
    <source>
        <dbReference type="EMBL" id="MFC3996340.1"/>
    </source>
</evidence>
<dbReference type="PANTHER" id="PTHR38686">
    <property type="entry name" value="APOLIPOPROTEIN N-ACYLTRANSFERASE"/>
    <property type="match status" value="1"/>
</dbReference>
<evidence type="ECO:0000313" key="12">
    <source>
        <dbReference type="Proteomes" id="UP001595847"/>
    </source>
</evidence>
<dbReference type="Proteomes" id="UP001595847">
    <property type="component" value="Unassembled WGS sequence"/>
</dbReference>
<feature type="compositionally biased region" description="Pro residues" evidence="8">
    <location>
        <begin position="14"/>
        <end position="27"/>
    </location>
</feature>
<feature type="transmembrane region" description="Helical" evidence="9">
    <location>
        <begin position="176"/>
        <end position="198"/>
    </location>
</feature>
<dbReference type="InterPro" id="IPR036526">
    <property type="entry name" value="C-N_Hydrolase_sf"/>
</dbReference>
<dbReference type="CDD" id="cd07571">
    <property type="entry name" value="ALP_N-acyl_transferase"/>
    <property type="match status" value="1"/>
</dbReference>
<keyword evidence="2" id="KW-1003">Cell membrane</keyword>
<evidence type="ECO:0000256" key="7">
    <source>
        <dbReference type="ARBA" id="ARBA00023315"/>
    </source>
</evidence>
<evidence type="ECO:0000256" key="2">
    <source>
        <dbReference type="ARBA" id="ARBA00022475"/>
    </source>
</evidence>
<dbReference type="EC" id="2.3.1.269" evidence="11"/>
<dbReference type="NCBIfam" id="TIGR00546">
    <property type="entry name" value="lnt"/>
    <property type="match status" value="1"/>
</dbReference>
<feature type="region of interest" description="Disordered" evidence="8">
    <location>
        <begin position="1"/>
        <end position="27"/>
    </location>
</feature>
<feature type="transmembrane region" description="Helical" evidence="9">
    <location>
        <begin position="210"/>
        <end position="231"/>
    </location>
</feature>
<reference evidence="12" key="1">
    <citation type="journal article" date="2019" name="Int. J. Syst. Evol. Microbiol.">
        <title>The Global Catalogue of Microorganisms (GCM) 10K type strain sequencing project: providing services to taxonomists for standard genome sequencing and annotation.</title>
        <authorList>
            <consortium name="The Broad Institute Genomics Platform"/>
            <consortium name="The Broad Institute Genome Sequencing Center for Infectious Disease"/>
            <person name="Wu L."/>
            <person name="Ma J."/>
        </authorList>
    </citation>
    <scope>NUCLEOTIDE SEQUENCE [LARGE SCALE GENOMIC DNA]</scope>
    <source>
        <strain evidence="12">TBRC 1826</strain>
    </source>
</reference>
<dbReference type="Pfam" id="PF00795">
    <property type="entry name" value="CN_hydrolase"/>
    <property type="match status" value="1"/>
</dbReference>
<feature type="transmembrane region" description="Helical" evidence="9">
    <location>
        <begin position="59"/>
        <end position="75"/>
    </location>
</feature>
<sequence length="510" mass="52960">MDAQRAQGIAAPVPAGPAPTGPSAPVPSPVPGGPHIALRALAAAASGAAQLFALPPYDLWWLGPLSAALLAWALLGTRPRRAAWLGLLAGAALMVPLVRWQDVFGADVWLAIAALETAFFIPMGIAIALAMRLPGWPVWTAAVWVLQEAVRARFPWGGFAWGKLAFAQPDTPFSGYAAWGSSALVTFMVALTGGLLLWAVLRIARAPRAALLPAGAAAAGVAAVLGAGIAVPSIGAPTVDHTATVALVQGNVPGIGQMSILGERMQVLENHVDGVHELADQVRAGEIEQPDLVVLPENASDIDAYADPQAAAMIDDAARDIGAPLLFGITRYSDDGSEREIRSVVWDPEDGPGDHYTKRQLIPFGEYIPYRDLLTPYIERLGQIPSDGVPGTEPGALELGGTTVAAAICFDIAFDPPIRESVAEGGQIIVVPTNNANYNFTGQTDQQLAITQLRAVEHGRPAVVAATSGVSAVVAADGSVQYRSPEAEPAVHAAELPAMTGLTPATRLGA</sequence>
<comment type="subcellular location">
    <subcellularLocation>
        <location evidence="1">Cell membrane</location>
        <topology evidence="1">Multi-pass membrane protein</topology>
    </subcellularLocation>
</comment>
<keyword evidence="4 9" id="KW-0812">Transmembrane</keyword>
<evidence type="ECO:0000256" key="5">
    <source>
        <dbReference type="ARBA" id="ARBA00022989"/>
    </source>
</evidence>
<dbReference type="Gene3D" id="3.60.110.10">
    <property type="entry name" value="Carbon-nitrogen hydrolase"/>
    <property type="match status" value="1"/>
</dbReference>
<evidence type="ECO:0000256" key="3">
    <source>
        <dbReference type="ARBA" id="ARBA00022679"/>
    </source>
</evidence>
<gene>
    <name evidence="11" type="primary">lnt</name>
    <name evidence="11" type="ORF">ACFOVU_10465</name>
</gene>
<dbReference type="SUPFAM" id="SSF56317">
    <property type="entry name" value="Carbon-nitrogen hydrolase"/>
    <property type="match status" value="1"/>
</dbReference>
<evidence type="ECO:0000256" key="1">
    <source>
        <dbReference type="ARBA" id="ARBA00004651"/>
    </source>
</evidence>
<keyword evidence="7 11" id="KW-0012">Acyltransferase</keyword>
<proteinExistence type="inferred from homology"/>
<evidence type="ECO:0000256" key="8">
    <source>
        <dbReference type="SAM" id="MobiDB-lite"/>
    </source>
</evidence>
<dbReference type="HAMAP" id="MF_01148">
    <property type="entry name" value="Lnt"/>
    <property type="match status" value="1"/>
</dbReference>
<dbReference type="InterPro" id="IPR045378">
    <property type="entry name" value="LNT_N"/>
</dbReference>
<organism evidence="11 12">
    <name type="scientific">Nocardiopsis sediminis</name>
    <dbReference type="NCBI Taxonomy" id="1778267"/>
    <lineage>
        <taxon>Bacteria</taxon>
        <taxon>Bacillati</taxon>
        <taxon>Actinomycetota</taxon>
        <taxon>Actinomycetes</taxon>
        <taxon>Streptosporangiales</taxon>
        <taxon>Nocardiopsidaceae</taxon>
        <taxon>Nocardiopsis</taxon>
    </lineage>
</organism>
<dbReference type="InterPro" id="IPR004563">
    <property type="entry name" value="Apolipo_AcylTrfase"/>
</dbReference>
<feature type="domain" description="CN hydrolase" evidence="10">
    <location>
        <begin position="243"/>
        <end position="498"/>
    </location>
</feature>
<comment type="caution">
    <text evidence="11">The sequence shown here is derived from an EMBL/GenBank/DDBJ whole genome shotgun (WGS) entry which is preliminary data.</text>
</comment>
<dbReference type="GO" id="GO:0016746">
    <property type="term" value="F:acyltransferase activity"/>
    <property type="evidence" value="ECO:0007669"/>
    <property type="project" value="UniProtKB-KW"/>
</dbReference>
<keyword evidence="12" id="KW-1185">Reference proteome</keyword>
<accession>A0ABV8FJM7</accession>
<dbReference type="RefSeq" id="WP_378532816.1">
    <property type="nucleotide sequence ID" value="NZ_JBHSBH010000007.1"/>
</dbReference>
<keyword evidence="5 9" id="KW-1133">Transmembrane helix</keyword>
<dbReference type="InterPro" id="IPR003010">
    <property type="entry name" value="C-N_Hydrolase"/>
</dbReference>
<evidence type="ECO:0000256" key="4">
    <source>
        <dbReference type="ARBA" id="ARBA00022692"/>
    </source>
</evidence>
<protein>
    <submittedName>
        <fullName evidence="11">Apolipoprotein N-acyltransferase</fullName>
        <ecNumber evidence="11">2.3.1.269</ecNumber>
    </submittedName>
</protein>
<evidence type="ECO:0000256" key="9">
    <source>
        <dbReference type="SAM" id="Phobius"/>
    </source>
</evidence>
<feature type="non-terminal residue" evidence="11">
    <location>
        <position position="510"/>
    </location>
</feature>
<keyword evidence="3 11" id="KW-0808">Transferase</keyword>
<dbReference type="EMBL" id="JBHSBH010000007">
    <property type="protein sequence ID" value="MFC3996340.1"/>
    <property type="molecule type" value="Genomic_DNA"/>
</dbReference>
<evidence type="ECO:0000256" key="6">
    <source>
        <dbReference type="ARBA" id="ARBA00023136"/>
    </source>
</evidence>
<name>A0ABV8FJM7_9ACTN</name>
<evidence type="ECO:0000259" key="10">
    <source>
        <dbReference type="PROSITE" id="PS50263"/>
    </source>
</evidence>
<dbReference type="Pfam" id="PF20154">
    <property type="entry name" value="LNT_N"/>
    <property type="match status" value="1"/>
</dbReference>
<feature type="transmembrane region" description="Helical" evidence="9">
    <location>
        <begin position="106"/>
        <end position="129"/>
    </location>
</feature>